<accession>A0A7R8ZMZ8</accession>
<evidence type="ECO:0000256" key="3">
    <source>
        <dbReference type="ARBA" id="ARBA00022989"/>
    </source>
</evidence>
<evidence type="ECO:0000256" key="4">
    <source>
        <dbReference type="ARBA" id="ARBA00023136"/>
    </source>
</evidence>
<evidence type="ECO:0000256" key="1">
    <source>
        <dbReference type="ARBA" id="ARBA00004141"/>
    </source>
</evidence>
<protein>
    <submittedName>
        <fullName evidence="5">Uncharacterized protein</fullName>
    </submittedName>
</protein>
<keyword evidence="2" id="KW-0812">Transmembrane</keyword>
<evidence type="ECO:0000256" key="2">
    <source>
        <dbReference type="ARBA" id="ARBA00022692"/>
    </source>
</evidence>
<proteinExistence type="predicted"/>
<dbReference type="EMBL" id="OB662315">
    <property type="protein sequence ID" value="CAD7229841.1"/>
    <property type="molecule type" value="Genomic_DNA"/>
</dbReference>
<organism evidence="5">
    <name type="scientific">Cyprideis torosa</name>
    <dbReference type="NCBI Taxonomy" id="163714"/>
    <lineage>
        <taxon>Eukaryota</taxon>
        <taxon>Metazoa</taxon>
        <taxon>Ecdysozoa</taxon>
        <taxon>Arthropoda</taxon>
        <taxon>Crustacea</taxon>
        <taxon>Oligostraca</taxon>
        <taxon>Ostracoda</taxon>
        <taxon>Podocopa</taxon>
        <taxon>Podocopida</taxon>
        <taxon>Cytherocopina</taxon>
        <taxon>Cytheroidea</taxon>
        <taxon>Cytherideidae</taxon>
        <taxon>Cyprideis</taxon>
    </lineage>
</organism>
<name>A0A7R8ZMZ8_9CRUS</name>
<keyword evidence="4" id="KW-0472">Membrane</keyword>
<feature type="non-terminal residue" evidence="5">
    <location>
        <position position="124"/>
    </location>
</feature>
<comment type="subcellular location">
    <subcellularLocation>
        <location evidence="1">Membrane</location>
        <topology evidence="1">Multi-pass membrane protein</topology>
    </subcellularLocation>
</comment>
<dbReference type="GO" id="GO:0016020">
    <property type="term" value="C:membrane"/>
    <property type="evidence" value="ECO:0007669"/>
    <property type="project" value="UniProtKB-SubCell"/>
</dbReference>
<dbReference type="InterPro" id="IPR019185">
    <property type="entry name" value="Integral_membrane_SYS1-rel"/>
</dbReference>
<evidence type="ECO:0000313" key="5">
    <source>
        <dbReference type="EMBL" id="CAD7229841.1"/>
    </source>
</evidence>
<dbReference type="AlphaFoldDB" id="A0A7R8ZMZ8"/>
<gene>
    <name evidence="5" type="ORF">CTOB1V02_LOCUS7707</name>
</gene>
<dbReference type="Pfam" id="PF09801">
    <property type="entry name" value="SYS1"/>
    <property type="match status" value="1"/>
</dbReference>
<sequence>MEASELDGMGVEVKECPNLSRRPRRLSRILSSRQPSAKIEQSGSFRYSIWDPWLIASQILSIQSIFYFGVGSLIALLDSFAGQVPSISQIFWYPCGWAVADRAEDKTMSGFHANRSRSPSTGLL</sequence>
<keyword evidence="3" id="KW-1133">Transmembrane helix</keyword>
<reference evidence="5" key="1">
    <citation type="submission" date="2020-11" db="EMBL/GenBank/DDBJ databases">
        <authorList>
            <person name="Tran Van P."/>
        </authorList>
    </citation>
    <scope>NUCLEOTIDE SEQUENCE</scope>
</reference>